<sequence length="84" mass="9379">MRVNLASDQQILAEALKILVKEMEPWKVARFVASLGLGSGDYLQTKDELFAGETVDSLYEKIQAFTKEKQNNPCTQADVRADSD</sequence>
<evidence type="ECO:0000313" key="2">
    <source>
        <dbReference type="Proteomes" id="UP000231057"/>
    </source>
</evidence>
<accession>A0A2D2Q1B0</accession>
<keyword evidence="2" id="KW-1185">Reference proteome</keyword>
<dbReference type="RefSeq" id="WP_099798621.1">
    <property type="nucleotide sequence ID" value="NZ_CP018092.1"/>
</dbReference>
<reference evidence="2" key="2">
    <citation type="journal article" date="2022" name="Front. Microbiol.">
        <title>Comparative Genomic Analysis Revealed Distinct Molecular Components and Organization of CO2-Concentrating Mechanism in Thermophilic Cyanobacteria.</title>
        <authorList>
            <person name="Tang J."/>
            <person name="Zhou H."/>
            <person name="Yao D."/>
            <person name="Riaz S."/>
            <person name="You D."/>
            <person name="Klepacz-Smolka A."/>
            <person name="Daroch M."/>
        </authorList>
    </citation>
    <scope>NUCLEOTIDE SEQUENCE [LARGE SCALE GENOMIC DNA]</scope>
    <source>
        <strain evidence="2">PCC 6715</strain>
    </source>
</reference>
<organism evidence="1 2">
    <name type="scientific">Parathermosynechococcus lividus PCC 6715</name>
    <dbReference type="NCBI Taxonomy" id="1917166"/>
    <lineage>
        <taxon>Bacteria</taxon>
        <taxon>Bacillati</taxon>
        <taxon>Cyanobacteriota</taxon>
        <taxon>Cyanophyceae</taxon>
        <taxon>Acaryochloridales</taxon>
        <taxon>Thermosynechococcaceae</taxon>
        <taxon>Parathermosynechococcus</taxon>
    </lineage>
</organism>
<gene>
    <name evidence="1" type="ORF">BRW62_05375</name>
</gene>
<dbReference type="OrthoDB" id="565285at2"/>
<evidence type="ECO:0000313" key="1">
    <source>
        <dbReference type="EMBL" id="ATS18278.1"/>
    </source>
</evidence>
<reference evidence="1 2" key="1">
    <citation type="submission" date="2016-11" db="EMBL/GenBank/DDBJ databases">
        <title>Complete genome sequence of thermophilic cyanobacteria strain Synechococcus sp. PCC6715.</title>
        <authorList>
            <person name="Tang J."/>
            <person name="Daroch M."/>
            <person name="Liang Y."/>
            <person name="Jiang D."/>
            <person name="Shah M."/>
        </authorList>
    </citation>
    <scope>NUCLEOTIDE SEQUENCE [LARGE SCALE GENOMIC DNA]</scope>
    <source>
        <strain evidence="1 2">PCC 6715</strain>
    </source>
</reference>
<protein>
    <submittedName>
        <fullName evidence="1">Uncharacterized protein</fullName>
    </submittedName>
</protein>
<dbReference type="KEGG" id="slw:BRW62_05375"/>
<dbReference type="Proteomes" id="UP000231057">
    <property type="component" value="Chromosome"/>
</dbReference>
<dbReference type="AlphaFoldDB" id="A0A2D2Q1B0"/>
<name>A0A2D2Q1B0_PARLV</name>
<dbReference type="EMBL" id="CP018092">
    <property type="protein sequence ID" value="ATS18278.1"/>
    <property type="molecule type" value="Genomic_DNA"/>
</dbReference>
<proteinExistence type="predicted"/>